<organism evidence="2 3">
    <name type="scientific">Chitinophaga polysaccharea</name>
    <dbReference type="NCBI Taxonomy" id="1293035"/>
    <lineage>
        <taxon>Bacteria</taxon>
        <taxon>Pseudomonadati</taxon>
        <taxon>Bacteroidota</taxon>
        <taxon>Chitinophagia</taxon>
        <taxon>Chitinophagales</taxon>
        <taxon>Chitinophagaceae</taxon>
        <taxon>Chitinophaga</taxon>
    </lineage>
</organism>
<protein>
    <submittedName>
        <fullName evidence="2">Uncharacterized protein</fullName>
    </submittedName>
</protein>
<feature type="transmembrane region" description="Helical" evidence="1">
    <location>
        <begin position="20"/>
        <end position="43"/>
    </location>
</feature>
<keyword evidence="1" id="KW-0812">Transmembrane</keyword>
<evidence type="ECO:0000313" key="2">
    <source>
        <dbReference type="EMBL" id="TWF41770.1"/>
    </source>
</evidence>
<feature type="transmembrane region" description="Helical" evidence="1">
    <location>
        <begin position="55"/>
        <end position="76"/>
    </location>
</feature>
<reference evidence="2 3" key="1">
    <citation type="submission" date="2019-06" db="EMBL/GenBank/DDBJ databases">
        <title>Sorghum-associated microbial communities from plants grown in Nebraska, USA.</title>
        <authorList>
            <person name="Schachtman D."/>
        </authorList>
    </citation>
    <scope>NUCLEOTIDE SEQUENCE [LARGE SCALE GENOMIC DNA]</scope>
    <source>
        <strain evidence="2 3">1209</strain>
    </source>
</reference>
<accession>A0A561PUJ2</accession>
<gene>
    <name evidence="2" type="ORF">FHW36_103574</name>
</gene>
<keyword evidence="3" id="KW-1185">Reference proteome</keyword>
<proteinExistence type="predicted"/>
<dbReference type="Proteomes" id="UP000320811">
    <property type="component" value="Unassembled WGS sequence"/>
</dbReference>
<dbReference type="EMBL" id="VIWO01000003">
    <property type="protein sequence ID" value="TWF41770.1"/>
    <property type="molecule type" value="Genomic_DNA"/>
</dbReference>
<keyword evidence="1" id="KW-1133">Transmembrane helix</keyword>
<keyword evidence="1" id="KW-0472">Membrane</keyword>
<comment type="caution">
    <text evidence="2">The sequence shown here is derived from an EMBL/GenBank/DDBJ whole genome shotgun (WGS) entry which is preliminary data.</text>
</comment>
<dbReference type="AlphaFoldDB" id="A0A561PUJ2"/>
<evidence type="ECO:0000256" key="1">
    <source>
        <dbReference type="SAM" id="Phobius"/>
    </source>
</evidence>
<evidence type="ECO:0000313" key="3">
    <source>
        <dbReference type="Proteomes" id="UP000320811"/>
    </source>
</evidence>
<name>A0A561PUJ2_9BACT</name>
<sequence>MNTYLGKTEVSVRQAPALAVLIFMGLWMGIVTLVCIGMLSYGITHLHLLKPGLAIMPSLVPFFMWIGGAAMVSIGFKSESGKAKKLLLELLEGEVVG</sequence>